<dbReference type="InterPro" id="IPR036396">
    <property type="entry name" value="Cyt_P450_sf"/>
</dbReference>
<dbReference type="Gene3D" id="1.10.630.10">
    <property type="entry name" value="Cytochrome P450"/>
    <property type="match status" value="1"/>
</dbReference>
<keyword evidence="17" id="KW-1185">Reference proteome</keyword>
<comment type="cofactor">
    <cofactor evidence="1 13">
        <name>heme</name>
        <dbReference type="ChEBI" id="CHEBI:30413"/>
    </cofactor>
</comment>
<comment type="subcellular location">
    <subcellularLocation>
        <location evidence="3">Endoplasmic reticulum membrane</location>
        <topology evidence="3">Peripheral membrane protein</topology>
    </subcellularLocation>
    <subcellularLocation>
        <location evidence="2">Microsome membrane</location>
        <topology evidence="2">Peripheral membrane protein</topology>
    </subcellularLocation>
</comment>
<keyword evidence="5 13" id="KW-0349">Heme</keyword>
<evidence type="ECO:0000256" key="12">
    <source>
        <dbReference type="ARBA" id="ARBA00023136"/>
    </source>
</evidence>
<keyword evidence="15" id="KW-0812">Transmembrane</keyword>
<keyword evidence="15" id="KW-1133">Transmembrane helix</keyword>
<evidence type="ECO:0000256" key="2">
    <source>
        <dbReference type="ARBA" id="ARBA00004174"/>
    </source>
</evidence>
<feature type="binding site" description="axial binding residue" evidence="13">
    <location>
        <position position="488"/>
    </location>
    <ligand>
        <name>heme</name>
        <dbReference type="ChEBI" id="CHEBI:30413"/>
    </ligand>
    <ligandPart>
        <name>Fe</name>
        <dbReference type="ChEBI" id="CHEBI:18248"/>
    </ligandPart>
</feature>
<dbReference type="InterPro" id="IPR001128">
    <property type="entry name" value="Cyt_P450"/>
</dbReference>
<keyword evidence="12 15" id="KW-0472">Membrane</keyword>
<dbReference type="EMBL" id="OU895878">
    <property type="protein sequence ID" value="CAH1717399.1"/>
    <property type="molecule type" value="Genomic_DNA"/>
</dbReference>
<evidence type="ECO:0000256" key="14">
    <source>
        <dbReference type="RuleBase" id="RU000461"/>
    </source>
</evidence>
<dbReference type="InterPro" id="IPR017972">
    <property type="entry name" value="Cyt_P450_CS"/>
</dbReference>
<evidence type="ECO:0000256" key="15">
    <source>
        <dbReference type="SAM" id="Phobius"/>
    </source>
</evidence>
<dbReference type="CDD" id="cd11056">
    <property type="entry name" value="CYP6-like"/>
    <property type="match status" value="1"/>
</dbReference>
<feature type="transmembrane region" description="Helical" evidence="15">
    <location>
        <begin position="20"/>
        <end position="39"/>
    </location>
</feature>
<dbReference type="Proteomes" id="UP001153620">
    <property type="component" value="Chromosome 2"/>
</dbReference>
<reference evidence="16" key="1">
    <citation type="submission" date="2022-01" db="EMBL/GenBank/DDBJ databases">
        <authorList>
            <person name="King R."/>
        </authorList>
    </citation>
    <scope>NUCLEOTIDE SEQUENCE</scope>
</reference>
<dbReference type="InterPro" id="IPR002401">
    <property type="entry name" value="Cyt_P450_E_grp-I"/>
</dbReference>
<dbReference type="GO" id="GO:0005789">
    <property type="term" value="C:endoplasmic reticulum membrane"/>
    <property type="evidence" value="ECO:0007669"/>
    <property type="project" value="UniProtKB-SubCell"/>
</dbReference>
<evidence type="ECO:0008006" key="18">
    <source>
        <dbReference type="Google" id="ProtNLM"/>
    </source>
</evidence>
<evidence type="ECO:0000256" key="11">
    <source>
        <dbReference type="ARBA" id="ARBA00023033"/>
    </source>
</evidence>
<dbReference type="PRINTS" id="PR00385">
    <property type="entry name" value="P450"/>
</dbReference>
<dbReference type="InterPro" id="IPR050476">
    <property type="entry name" value="Insect_CytP450_Detox"/>
</dbReference>
<evidence type="ECO:0000256" key="9">
    <source>
        <dbReference type="ARBA" id="ARBA00023002"/>
    </source>
</evidence>
<dbReference type="GO" id="GO:0005506">
    <property type="term" value="F:iron ion binding"/>
    <property type="evidence" value="ECO:0007669"/>
    <property type="project" value="InterPro"/>
</dbReference>
<keyword evidence="8" id="KW-0492">Microsome</keyword>
<accession>A0A9P0IZC2</accession>
<keyword evidence="6 13" id="KW-0479">Metal-binding</keyword>
<dbReference type="PANTHER" id="PTHR24292:SF100">
    <property type="entry name" value="CYTOCHROME P450 6A16, ISOFORM B-RELATED"/>
    <property type="match status" value="1"/>
</dbReference>
<dbReference type="GO" id="GO:0004497">
    <property type="term" value="F:monooxygenase activity"/>
    <property type="evidence" value="ECO:0007669"/>
    <property type="project" value="UniProtKB-KW"/>
</dbReference>
<protein>
    <recommendedName>
        <fullName evidence="18">Cytochrome P450</fullName>
    </recommendedName>
</protein>
<evidence type="ECO:0000256" key="8">
    <source>
        <dbReference type="ARBA" id="ARBA00022848"/>
    </source>
</evidence>
<evidence type="ECO:0000313" key="17">
    <source>
        <dbReference type="Proteomes" id="UP001153620"/>
    </source>
</evidence>
<dbReference type="AlphaFoldDB" id="A0A9P0IZC2"/>
<evidence type="ECO:0000313" key="16">
    <source>
        <dbReference type="EMBL" id="CAH1717399.1"/>
    </source>
</evidence>
<comment type="similarity">
    <text evidence="4 14">Belongs to the cytochrome P450 family.</text>
</comment>
<dbReference type="PANTHER" id="PTHR24292">
    <property type="entry name" value="CYTOCHROME P450"/>
    <property type="match status" value="1"/>
</dbReference>
<dbReference type="SUPFAM" id="SSF48264">
    <property type="entry name" value="Cytochrome P450"/>
    <property type="match status" value="1"/>
</dbReference>
<dbReference type="GO" id="GO:0020037">
    <property type="term" value="F:heme binding"/>
    <property type="evidence" value="ECO:0007669"/>
    <property type="project" value="InterPro"/>
</dbReference>
<evidence type="ECO:0000256" key="10">
    <source>
        <dbReference type="ARBA" id="ARBA00023004"/>
    </source>
</evidence>
<evidence type="ECO:0000256" key="6">
    <source>
        <dbReference type="ARBA" id="ARBA00022723"/>
    </source>
</evidence>
<dbReference type="PRINTS" id="PR00463">
    <property type="entry name" value="EP450I"/>
</dbReference>
<evidence type="ECO:0000256" key="1">
    <source>
        <dbReference type="ARBA" id="ARBA00001971"/>
    </source>
</evidence>
<evidence type="ECO:0000256" key="13">
    <source>
        <dbReference type="PIRSR" id="PIRSR602401-1"/>
    </source>
</evidence>
<keyword evidence="11 14" id="KW-0503">Monooxygenase</keyword>
<dbReference type="GO" id="GO:0016705">
    <property type="term" value="F:oxidoreductase activity, acting on paired donors, with incorporation or reduction of molecular oxygen"/>
    <property type="evidence" value="ECO:0007669"/>
    <property type="project" value="InterPro"/>
</dbReference>
<evidence type="ECO:0000256" key="5">
    <source>
        <dbReference type="ARBA" id="ARBA00022617"/>
    </source>
</evidence>
<keyword evidence="9 14" id="KW-0560">Oxidoreductase</keyword>
<evidence type="ECO:0000256" key="4">
    <source>
        <dbReference type="ARBA" id="ARBA00010617"/>
    </source>
</evidence>
<name>A0A9P0IZC2_9DIPT</name>
<dbReference type="Pfam" id="PF00067">
    <property type="entry name" value="p450"/>
    <property type="match status" value="1"/>
</dbReference>
<reference evidence="16" key="2">
    <citation type="submission" date="2022-10" db="EMBL/GenBank/DDBJ databases">
        <authorList>
            <consortium name="ENA_rothamsted_submissions"/>
            <consortium name="culmorum"/>
            <person name="King R."/>
        </authorList>
    </citation>
    <scope>NUCLEOTIDE SEQUENCE</scope>
</reference>
<sequence length="548" mass="63766">MNQHFYTQSRTFIHSDKMEFWIFVALFVAVIYLLNQYFFSYWSKREIPYKEPRFIVGEFGSVALATKPFGLIFQDFYEKFKEHKILGIYLSYRPALVVNDPVIIQEIIIKNFNSFHDRNLPVDEETNPLSAHLFTLCGQKWRDLRVKLSPTFTSGKLKGMYPTIRDCGQVLQDYIGKEVKNGNNVFDIRDLLARFTTNVISSVAFGIENDCINDRENIFRKIGIKIFKPSLKRSIMRAFTFFLPNIFGFLREKLNIKIKITPEEIESFFMSVVQQTIEHRERNKDFERKDFMQLLIQLKNQGFISADKDDDDNTVDNEISTNKKIDTKKLTFNDVVAQAFLFFIAGFETSSSTSNFCLLELCKNPEIQKKVQEEIDEVMKASNSKELTYEMLGKMKYLDCCIDEALRKYPIVPVIFRECTKDHTFSGTNWTIEKGTQIFIPILAIQRDPEVYDNPMEFVPERFIDSPNGNGKSEGLYYMPFGDGPRNCIGARMGKLQTKLGLAMILSKFSFELADKSLMDNEIKFEKRQFVLGPEENIMLKVRARESC</sequence>
<proteinExistence type="inferred from homology"/>
<gene>
    <name evidence="16" type="ORF">CHIRRI_LOCUS4891</name>
</gene>
<dbReference type="FunFam" id="1.10.630.10:FF:000042">
    <property type="entry name" value="Cytochrome P450"/>
    <property type="match status" value="1"/>
</dbReference>
<organism evidence="16 17">
    <name type="scientific">Chironomus riparius</name>
    <dbReference type="NCBI Taxonomy" id="315576"/>
    <lineage>
        <taxon>Eukaryota</taxon>
        <taxon>Metazoa</taxon>
        <taxon>Ecdysozoa</taxon>
        <taxon>Arthropoda</taxon>
        <taxon>Hexapoda</taxon>
        <taxon>Insecta</taxon>
        <taxon>Pterygota</taxon>
        <taxon>Neoptera</taxon>
        <taxon>Endopterygota</taxon>
        <taxon>Diptera</taxon>
        <taxon>Nematocera</taxon>
        <taxon>Chironomoidea</taxon>
        <taxon>Chironomidae</taxon>
        <taxon>Chironominae</taxon>
        <taxon>Chironomus</taxon>
    </lineage>
</organism>
<keyword evidence="10 13" id="KW-0408">Iron</keyword>
<dbReference type="PROSITE" id="PS00086">
    <property type="entry name" value="CYTOCHROME_P450"/>
    <property type="match status" value="1"/>
</dbReference>
<keyword evidence="7" id="KW-0256">Endoplasmic reticulum</keyword>
<evidence type="ECO:0000256" key="3">
    <source>
        <dbReference type="ARBA" id="ARBA00004406"/>
    </source>
</evidence>
<evidence type="ECO:0000256" key="7">
    <source>
        <dbReference type="ARBA" id="ARBA00022824"/>
    </source>
</evidence>